<gene>
    <name evidence="1" type="ORF">ADIWIN_3986</name>
</gene>
<sequence length="43" mass="5042">MELKIIGLGSFNKVNFKIYKDSSESNLVNFAHKFKKYFLLLCI</sequence>
<protein>
    <submittedName>
        <fullName evidence="1">Uncharacterized protein</fullName>
    </submittedName>
</protein>
<name>S7VID1_9FLAO</name>
<proteinExistence type="predicted"/>
<comment type="caution">
    <text evidence="1">The sequence shown here is derived from an EMBL/GenBank/DDBJ whole genome shotgun (WGS) entry which is preliminary data.</text>
</comment>
<evidence type="ECO:0000313" key="1">
    <source>
        <dbReference type="EMBL" id="EPR69711.1"/>
    </source>
</evidence>
<dbReference type="AlphaFoldDB" id="S7VID1"/>
<dbReference type="Proteomes" id="UP000014962">
    <property type="component" value="Unassembled WGS sequence"/>
</dbReference>
<accession>S7VID1</accession>
<keyword evidence="2" id="KW-1185">Reference proteome</keyword>
<reference evidence="1 2" key="1">
    <citation type="journal article" date="2013" name="Genome Announc.">
        <title>Draft Genome Sequence of Winogradskyella psychrotolerans RS-3T, Isolated from the Marine Transect of Kongsfjorden, Ny-Alesund, Svalbard, Arctic Ocean.</title>
        <authorList>
            <person name="Kumar Pinnaka A."/>
            <person name="Ara S."/>
            <person name="Singh A."/>
            <person name="Shivaji S."/>
        </authorList>
    </citation>
    <scope>NUCLEOTIDE SEQUENCE [LARGE SCALE GENOMIC DNA]</scope>
    <source>
        <strain evidence="1 2">RS-3</strain>
    </source>
</reference>
<organism evidence="1 2">
    <name type="scientific">Winogradskyella psychrotolerans RS-3</name>
    <dbReference type="NCBI Taxonomy" id="641526"/>
    <lineage>
        <taxon>Bacteria</taxon>
        <taxon>Pseudomonadati</taxon>
        <taxon>Bacteroidota</taxon>
        <taxon>Flavobacteriia</taxon>
        <taxon>Flavobacteriales</taxon>
        <taxon>Flavobacteriaceae</taxon>
        <taxon>Winogradskyella</taxon>
    </lineage>
</organism>
<dbReference type="EMBL" id="ATMR01000215">
    <property type="protein sequence ID" value="EPR69711.1"/>
    <property type="molecule type" value="Genomic_DNA"/>
</dbReference>
<evidence type="ECO:0000313" key="2">
    <source>
        <dbReference type="Proteomes" id="UP000014962"/>
    </source>
</evidence>